<dbReference type="Pfam" id="PF20252">
    <property type="entry name" value="BIG2_C"/>
    <property type="match status" value="1"/>
</dbReference>
<feature type="compositionally biased region" description="Basic and acidic residues" evidence="1">
    <location>
        <begin position="160"/>
        <end position="170"/>
    </location>
</feature>
<sequence>MDLFYVLADALFSNSTDITREILAVVVKILLDDRFASSENDPFDCQLTVQLINTFTNITNFSDEIQIEIMKILLAATCSLNCQLHGEELKKAAQVIDIIQKRTDNDRELESTATVDLSNINVSSDDDKATVQQDENPEPTQNGSAVASADSVTPIGTESTKFDENKHEITSDSCDAENNNNSVRDLDATILSENKEIQEQSQSSNEIQVNDSDENSCKSPSAESLNTVEGENEIVNTTGDSDHETIVEIKIADKESQDVNTTSSDTDEIIVQEEISVLKEEEDETNPSNNVNEPDDNSCPSESQNDNEGEIGESSNLGISENSDEISHAISTDDSEILKYEKESDDVDQKKIPDDNVDTDYNSADAITDKSTESTDAKVTSNDKSISFTAESEQTDVKPNNEATASTPATPLPKKGKKTVSFDDEVAGAAAANTDKVHNGINISILKSTGSNHTRAAQEAKFSSFASNQQAKTNDYNDTLSDSIHVILRTSPTVLENYKSFVNVVWQRLSPALICVLGLTPQSFGLKSSQQTMYIYNNRTCYKIVEELLKHTRSIPSLRPVLESIFYHMLAFPPPNQRLEQLKALKSLFASPTRLLDITLPVLQQYRNNSITDIKEDKAILGLLKLCLQSAVEASESGDLASLQTSIECVCALLESTEELSKGSLMSESLLQYMEKTLSHLSSSKAIPIKSNESEIAQKLKAVAAESQHTPQDKEKEENLAAEKSKVAKLDMEPHSITDIAKENNEVKSEASEQQFNVETNEEKISESDQEDITDKNIDEQNIEIDESLQEEDVIATSDNANLADHPSEDNNPSTNSEIQPISAIGEEERDAIVKQLSGKYLESESNSPLTQIMSPSMEINEKESVQKFLSCLMEILPHILRLDSLTDVDTMLQQFSSSICSILSSPKGKQQQSFPNQIIRDDDDENSSLCSEKRSSKRQANDLTPSYADNIYLATYSVLSLCWKLDMSGYYRSLKLNQERTPIVSEAEFIKSTEENNNAIPQLPTSWLSELYHRILSFNILETAGYDKSFGNPHLIRLIKEDSVERRLKQLKTLEDDRLILFELGRKLARSILTTVWDHIMQILIAPLTVPKPITAKTMVSMVLSNYKEHHLKERQLLTLSLEEISRAARLSCFLGMPENFASVASKLVDATCEAFSGSGGWKNKIFSTSTNHSSFKLWTSQVLGIDTVISLAFELGTFSYESWNHIFRCSAFVAQLDNLYSTSLSNISLSNSSDIDGSMTFTATDDSSDGKSTKELIQQIENQHGISSQGLNWNDAAKIVKSIMMSIERLFEEAAIHLDANGLLSFVKTLCQASQQQLFSISGSACTNDGQYLLRCTHISGRPLAHLMKAWYEVAPHFVKAACHYDSRISLVAVQCIQQFIGEILQQREEMLYFSFNESLFRSFESILSINSSNNLLQERIIHAIRELTEMYVTNVRSGWKPVFSTLRSVRIFDEQHDGYLMIKTSDQQSSPVFEIIASFFNNEDHCIYANAAVECTLCLIKFLVCDTKEKLGFDACEPALKYIKLCCKKLRSAYLLTSRPVFTGADSIILPNDPSSANPSDSIYTTQDFLQKIFSDDGAAITDIAIVNLPASYTILKTDDTGILRVWYLLLEGLTSAVVTCPRKYQPQSLELLFNLFKDITSVPGPHFGIFAITHLLLPMIHAWMRHGLNQRQYWRECEGNFKHACGLATDLVEDQITKFLNDKRAAEFVPGLIHQMINLLTDCMAQPTEAIARVGCASFRHLLLVVGPIFTEELWNIACKGIRNAVAATLYSTTQMLSSFEPGSSNIHGDHDTVKVLARTDNTRIEQQRIHQLADQVFLTETQLAQGLNTKVMVDSQSTSEDRKSFSFLLIPAQPVHEGTDTNNSQEEIKIPFNSLLVGLLSHQLILEVFECLLLDTLPNSVHIPIKSLATNRRPSTSSDTNEKQNTNQDRKVGLLQYLPVHNLSVLLDCLVSSYTISCEFNSRPAIRFMIQKLAKLPALANLYRQAIRSFTLYVTTLFKIYDDCSYPFSPGKVRRIIKKKIIYGRHIGSGLKSTTSIDEDGQSSMVSDYLPSDDQFNLSNQISAIHSRSDRDPVESTYTSTSTTISASHTTALGRRKLFGCSFSEDRTSIHSGYKGDDEVFSEIKGNHDGEEDEDRDNSYLISIIHRIHNACCQVCASYITLHSSDTTKLPLLDTQLDYLDYVKEISVDDSNLKRLISKYSEEQNESSNQEHRIYRVEDQQSQHSGATTPRKSSGEKFTECDNVAIGAYATLVKTMLRLILGLPDDKFKAILPAVLPAINLLILKVNESSVRQSVYQIICRVTILYGIC</sequence>
<dbReference type="PhylomeDB" id="B3RYC6"/>
<accession>B3RYC6</accession>
<feature type="domain" description="Sec7/BIG1-like C-terminal" evidence="3">
    <location>
        <begin position="1938"/>
        <end position="2008"/>
    </location>
</feature>
<feature type="compositionally biased region" description="Basic and acidic residues" evidence="1">
    <location>
        <begin position="336"/>
        <end position="354"/>
    </location>
</feature>
<evidence type="ECO:0000259" key="3">
    <source>
        <dbReference type="Pfam" id="PF20252"/>
    </source>
</evidence>
<dbReference type="Pfam" id="PF09324">
    <property type="entry name" value="Sec7-like_HDS"/>
    <property type="match status" value="1"/>
</dbReference>
<feature type="compositionally biased region" description="Basic and acidic residues" evidence="1">
    <location>
        <begin position="711"/>
        <end position="751"/>
    </location>
</feature>
<dbReference type="HOGENOM" id="CLU_230033_0_0_1"/>
<dbReference type="GO" id="GO:0005085">
    <property type="term" value="F:guanyl-nucleotide exchange factor activity"/>
    <property type="evidence" value="ECO:0000318"/>
    <property type="project" value="GO_Central"/>
</dbReference>
<feature type="compositionally biased region" description="Polar residues" evidence="1">
    <location>
        <begin position="908"/>
        <end position="917"/>
    </location>
</feature>
<feature type="compositionally biased region" description="Polar residues" evidence="1">
    <location>
        <begin position="377"/>
        <end position="409"/>
    </location>
</feature>
<feature type="compositionally biased region" description="Basic and acidic residues" evidence="1">
    <location>
        <begin position="367"/>
        <end position="376"/>
    </location>
</feature>
<feature type="region of interest" description="Disordered" evidence="1">
    <location>
        <begin position="197"/>
        <end position="241"/>
    </location>
</feature>
<dbReference type="OrthoDB" id="10002886at2759"/>
<evidence type="ECO:0000313" key="4">
    <source>
        <dbReference type="EMBL" id="EDV24575.1"/>
    </source>
</evidence>
<dbReference type="CTD" id="6754118"/>
<name>B3RYC6_TRIAD</name>
<feature type="compositionally biased region" description="Basic and acidic residues" evidence="1">
    <location>
        <begin position="2214"/>
        <end position="2226"/>
    </location>
</feature>
<dbReference type="InterPro" id="IPR015403">
    <property type="entry name" value="Mon2/Sec7/BIG1-like_HDS"/>
</dbReference>
<evidence type="ECO:0000259" key="2">
    <source>
        <dbReference type="Pfam" id="PF09324"/>
    </source>
</evidence>
<gene>
    <name evidence="4" type="ORF">TRIADDRAFT_56511</name>
</gene>
<reference evidence="4 5" key="1">
    <citation type="journal article" date="2008" name="Nature">
        <title>The Trichoplax genome and the nature of placozoans.</title>
        <authorList>
            <person name="Srivastava M."/>
            <person name="Begovic E."/>
            <person name="Chapman J."/>
            <person name="Putnam N.H."/>
            <person name="Hellsten U."/>
            <person name="Kawashima T."/>
            <person name="Kuo A."/>
            <person name="Mitros T."/>
            <person name="Salamov A."/>
            <person name="Carpenter M.L."/>
            <person name="Signorovitch A.Y."/>
            <person name="Moreno M.A."/>
            <person name="Kamm K."/>
            <person name="Grimwood J."/>
            <person name="Schmutz J."/>
            <person name="Shapiro H."/>
            <person name="Grigoriev I.V."/>
            <person name="Buss L.W."/>
            <person name="Schierwater B."/>
            <person name="Dellaporta S.L."/>
            <person name="Rokhsar D.S."/>
        </authorList>
    </citation>
    <scope>NUCLEOTIDE SEQUENCE [LARGE SCALE GENOMIC DNA]</scope>
    <source>
        <strain evidence="4 5">Grell-BS-1999</strain>
    </source>
</reference>
<feature type="compositionally biased region" description="Polar residues" evidence="1">
    <location>
        <begin position="217"/>
        <end position="239"/>
    </location>
</feature>
<feature type="compositionally biased region" description="Polar residues" evidence="1">
    <location>
        <begin position="286"/>
        <end position="304"/>
    </location>
</feature>
<dbReference type="GeneID" id="6754118"/>
<feature type="region of interest" description="Disordered" evidence="1">
    <location>
        <begin position="906"/>
        <end position="938"/>
    </location>
</feature>
<evidence type="ECO:0000313" key="5">
    <source>
        <dbReference type="Proteomes" id="UP000009022"/>
    </source>
</evidence>
<dbReference type="InParanoid" id="B3RYC6"/>
<feature type="domain" description="Mon2/Sec7/BIG1-like HDS" evidence="2">
    <location>
        <begin position="1389"/>
        <end position="1452"/>
    </location>
</feature>
<feature type="region of interest" description="Disordered" evidence="1">
    <location>
        <begin position="702"/>
        <end position="777"/>
    </location>
</feature>
<dbReference type="RefSeq" id="XP_002112465.1">
    <property type="nucleotide sequence ID" value="XM_002112429.1"/>
</dbReference>
<feature type="region of interest" description="Disordered" evidence="1">
    <location>
        <begin position="2206"/>
        <end position="2241"/>
    </location>
</feature>
<protein>
    <submittedName>
        <fullName evidence="4">Uncharacterized protein</fullName>
    </submittedName>
</protein>
<feature type="region of interest" description="Disordered" evidence="1">
    <location>
        <begin position="123"/>
        <end position="181"/>
    </location>
</feature>
<dbReference type="EMBL" id="DS985245">
    <property type="protein sequence ID" value="EDV24575.1"/>
    <property type="molecule type" value="Genomic_DNA"/>
</dbReference>
<keyword evidence="5" id="KW-1185">Reference proteome</keyword>
<feature type="compositionally biased region" description="Polar residues" evidence="1">
    <location>
        <begin position="171"/>
        <end position="181"/>
    </location>
</feature>
<feature type="compositionally biased region" description="Polar residues" evidence="1">
    <location>
        <begin position="2227"/>
        <end position="2237"/>
    </location>
</feature>
<evidence type="ECO:0000256" key="1">
    <source>
        <dbReference type="SAM" id="MobiDB-lite"/>
    </source>
</evidence>
<dbReference type="Proteomes" id="UP000009022">
    <property type="component" value="Unassembled WGS sequence"/>
</dbReference>
<proteinExistence type="predicted"/>
<dbReference type="KEGG" id="tad:TRIADDRAFT_56511"/>
<feature type="compositionally biased region" description="Low complexity" evidence="1">
    <location>
        <begin position="199"/>
        <end position="208"/>
    </location>
</feature>
<feature type="compositionally biased region" description="Basic and acidic residues" evidence="1">
    <location>
        <begin position="761"/>
        <end position="777"/>
    </location>
</feature>
<organism evidence="4 5">
    <name type="scientific">Trichoplax adhaerens</name>
    <name type="common">Trichoplax reptans</name>
    <dbReference type="NCBI Taxonomy" id="10228"/>
    <lineage>
        <taxon>Eukaryota</taxon>
        <taxon>Metazoa</taxon>
        <taxon>Placozoa</taxon>
        <taxon>Uniplacotomia</taxon>
        <taxon>Trichoplacea</taxon>
        <taxon>Trichoplacidae</taxon>
        <taxon>Trichoplax</taxon>
    </lineage>
</organism>
<dbReference type="STRING" id="10228.B3RYC6"/>
<dbReference type="eggNOG" id="KOG1846">
    <property type="taxonomic scope" value="Eukaryota"/>
</dbReference>
<dbReference type="InterPro" id="IPR046455">
    <property type="entry name" value="Sec7/BIG1-like_C"/>
</dbReference>
<feature type="compositionally biased region" description="Polar residues" evidence="1">
    <location>
        <begin position="130"/>
        <end position="159"/>
    </location>
</feature>
<feature type="region of interest" description="Disordered" evidence="1">
    <location>
        <begin position="276"/>
        <end position="417"/>
    </location>
</feature>